<dbReference type="AlphaFoldDB" id="A0A1T5MUP3"/>
<dbReference type="Proteomes" id="UP000190285">
    <property type="component" value="Unassembled WGS sequence"/>
</dbReference>
<reference evidence="2 3" key="1">
    <citation type="submission" date="2017-02" db="EMBL/GenBank/DDBJ databases">
        <authorList>
            <person name="Peterson S.W."/>
        </authorList>
    </citation>
    <scope>NUCLEOTIDE SEQUENCE [LARGE SCALE GENOMIC DNA]</scope>
    <source>
        <strain evidence="2 3">M1</strain>
    </source>
</reference>
<evidence type="ECO:0000313" key="2">
    <source>
        <dbReference type="EMBL" id="SKC91931.1"/>
    </source>
</evidence>
<dbReference type="GO" id="GO:0009055">
    <property type="term" value="F:electron transfer activity"/>
    <property type="evidence" value="ECO:0007669"/>
    <property type="project" value="InterPro"/>
</dbReference>
<proteinExistence type="predicted"/>
<keyword evidence="3" id="KW-1185">Reference proteome</keyword>
<dbReference type="GO" id="GO:0006783">
    <property type="term" value="P:heme biosynthetic process"/>
    <property type="evidence" value="ECO:0007669"/>
    <property type="project" value="TreeGrafter"/>
</dbReference>
<dbReference type="Gene3D" id="3.40.50.360">
    <property type="match status" value="1"/>
</dbReference>
<evidence type="ECO:0000259" key="1">
    <source>
        <dbReference type="Pfam" id="PF12724"/>
    </source>
</evidence>
<gene>
    <name evidence="2" type="ORF">SAMN02194393_05408</name>
</gene>
<dbReference type="STRING" id="36842.SAMN02194393_05408"/>
<dbReference type="Pfam" id="PF12724">
    <property type="entry name" value="Flavodoxin_5"/>
    <property type="match status" value="1"/>
</dbReference>
<dbReference type="PANTHER" id="PTHR38030:SF2">
    <property type="entry name" value="PROTOPORPHYRINOGEN IX DEHYDROGENASE [QUINONE]"/>
    <property type="match status" value="1"/>
</dbReference>
<dbReference type="PROSITE" id="PS00201">
    <property type="entry name" value="FLAVODOXIN"/>
    <property type="match status" value="1"/>
</dbReference>
<dbReference type="InterPro" id="IPR001226">
    <property type="entry name" value="Flavodoxin_CS"/>
</dbReference>
<sequence length="179" mass="20452">MNKIAVIYKSKYGSTKKYANWIAGKVGGDIFEVSNVKVKKLFSYDTIIFGGGLYASGINGVSTITKNFEKLKDKNLVVFTIGLARTDDKEIFNPIIQKNFTEQMTKKIKFFHFRGGIDYKDLSFMHKTMMAMLKKMVSKKKPEELSEDDKGILETYGKKVDFTDINTIEPLIEYVKNLN</sequence>
<dbReference type="PANTHER" id="PTHR38030">
    <property type="entry name" value="PROTOPORPHYRINOGEN IX DEHYDROGENASE [MENAQUINONE]"/>
    <property type="match status" value="1"/>
</dbReference>
<dbReference type="GO" id="GO:0010181">
    <property type="term" value="F:FMN binding"/>
    <property type="evidence" value="ECO:0007669"/>
    <property type="project" value="InterPro"/>
</dbReference>
<dbReference type="SUPFAM" id="SSF52218">
    <property type="entry name" value="Flavoproteins"/>
    <property type="match status" value="1"/>
</dbReference>
<protein>
    <submittedName>
        <fullName evidence="2">Protoporphyrinogen IX oxidase, menaquinone-dependent (Flavodoxin domain)</fullName>
    </submittedName>
</protein>
<dbReference type="EMBL" id="FUZT01000026">
    <property type="protein sequence ID" value="SKC91931.1"/>
    <property type="molecule type" value="Genomic_DNA"/>
</dbReference>
<evidence type="ECO:0000313" key="3">
    <source>
        <dbReference type="Proteomes" id="UP000190285"/>
    </source>
</evidence>
<name>A0A1T5MUP3_9FIRM</name>
<accession>A0A1T5MUP3</accession>
<dbReference type="InterPro" id="IPR029039">
    <property type="entry name" value="Flavoprotein-like_sf"/>
</dbReference>
<dbReference type="OrthoDB" id="2146857at2"/>
<feature type="domain" description="Flavodoxin" evidence="1">
    <location>
        <begin position="6"/>
        <end position="140"/>
    </location>
</feature>
<dbReference type="GO" id="GO:0070819">
    <property type="term" value="F:menaquinone-dependent protoporphyrinogen oxidase activity"/>
    <property type="evidence" value="ECO:0007669"/>
    <property type="project" value="TreeGrafter"/>
</dbReference>
<dbReference type="RefSeq" id="WP_079495969.1">
    <property type="nucleotide sequence ID" value="NZ_FUZT01000026.1"/>
</dbReference>
<organism evidence="2 3">
    <name type="scientific">Maledivibacter halophilus</name>
    <dbReference type="NCBI Taxonomy" id="36842"/>
    <lineage>
        <taxon>Bacteria</taxon>
        <taxon>Bacillati</taxon>
        <taxon>Bacillota</taxon>
        <taxon>Clostridia</taxon>
        <taxon>Peptostreptococcales</taxon>
        <taxon>Caminicellaceae</taxon>
        <taxon>Maledivibacter</taxon>
    </lineage>
</organism>
<dbReference type="InterPro" id="IPR026816">
    <property type="entry name" value="Flavodoxin_dom"/>
</dbReference>
<dbReference type="InterPro" id="IPR052200">
    <property type="entry name" value="Protoporphyrinogen_IX_DH"/>
</dbReference>